<dbReference type="InterPro" id="IPR010982">
    <property type="entry name" value="Lambda_DNA-bd_dom_sf"/>
</dbReference>
<protein>
    <submittedName>
        <fullName evidence="2">Transcriptional regulator with XRE-family HTH domain</fullName>
    </submittedName>
</protein>
<dbReference type="Pfam" id="PF01381">
    <property type="entry name" value="HTH_3"/>
    <property type="match status" value="1"/>
</dbReference>
<dbReference type="PROSITE" id="PS50943">
    <property type="entry name" value="HTH_CROC1"/>
    <property type="match status" value="1"/>
</dbReference>
<sequence>MTRGVPKKKEPDAIDIHVGRRIRMRRVWRDMTQVALAGAIGLTFQQVQKYEKGTNRVSASRLTEIAAVLDVAPSYFFEDMHDREGVARTPPVDNEMAEFLSSAEGLALNRAFARIENKTIRRRFAGLVKSLAAQAEHSQEEERALSSNGTENSLKRPRWAFRHSGTALAPAIQLLDR</sequence>
<dbReference type="InterPro" id="IPR001387">
    <property type="entry name" value="Cro/C1-type_HTH"/>
</dbReference>
<dbReference type="SUPFAM" id="SSF47413">
    <property type="entry name" value="lambda repressor-like DNA-binding domains"/>
    <property type="match status" value="1"/>
</dbReference>
<keyword evidence="3" id="KW-1185">Reference proteome</keyword>
<gene>
    <name evidence="2" type="ORF">C7441_12416</name>
</gene>
<dbReference type="CDD" id="cd00093">
    <property type="entry name" value="HTH_XRE"/>
    <property type="match status" value="1"/>
</dbReference>
<dbReference type="EMBL" id="QGGG01000024">
    <property type="protein sequence ID" value="PWJ74141.1"/>
    <property type="molecule type" value="Genomic_DNA"/>
</dbReference>
<dbReference type="SMART" id="SM00530">
    <property type="entry name" value="HTH_XRE"/>
    <property type="match status" value="1"/>
</dbReference>
<comment type="caution">
    <text evidence="2">The sequence shown here is derived from an EMBL/GenBank/DDBJ whole genome shotgun (WGS) entry which is preliminary data.</text>
</comment>
<feature type="domain" description="HTH cro/C1-type" evidence="1">
    <location>
        <begin position="22"/>
        <end position="76"/>
    </location>
</feature>
<accession>A0A316BNC2</accession>
<dbReference type="Gene3D" id="1.10.260.40">
    <property type="entry name" value="lambda repressor-like DNA-binding domains"/>
    <property type="match status" value="1"/>
</dbReference>
<evidence type="ECO:0000313" key="3">
    <source>
        <dbReference type="Proteomes" id="UP000245396"/>
    </source>
</evidence>
<reference evidence="2 3" key="1">
    <citation type="submission" date="2018-05" db="EMBL/GenBank/DDBJ databases">
        <title>Genomic Encyclopedia of Type Strains, Phase IV (KMG-IV): sequencing the most valuable type-strain genomes for metagenomic binning, comparative biology and taxonomic classification.</title>
        <authorList>
            <person name="Goeker M."/>
        </authorList>
    </citation>
    <scope>NUCLEOTIDE SEQUENCE [LARGE SCALE GENOMIC DNA]</scope>
    <source>
        <strain evidence="2 3">DSM 6986</strain>
    </source>
</reference>
<evidence type="ECO:0000259" key="1">
    <source>
        <dbReference type="PROSITE" id="PS50943"/>
    </source>
</evidence>
<name>A0A316BNC2_PSESE</name>
<dbReference type="GO" id="GO:0003677">
    <property type="term" value="F:DNA binding"/>
    <property type="evidence" value="ECO:0007669"/>
    <property type="project" value="InterPro"/>
</dbReference>
<dbReference type="AlphaFoldDB" id="A0A316BNC2"/>
<proteinExistence type="predicted"/>
<evidence type="ECO:0000313" key="2">
    <source>
        <dbReference type="EMBL" id="PWJ74141.1"/>
    </source>
</evidence>
<organism evidence="2 3">
    <name type="scientific">Pseudaminobacter salicylatoxidans</name>
    <dbReference type="NCBI Taxonomy" id="93369"/>
    <lineage>
        <taxon>Bacteria</taxon>
        <taxon>Pseudomonadati</taxon>
        <taxon>Pseudomonadota</taxon>
        <taxon>Alphaproteobacteria</taxon>
        <taxon>Hyphomicrobiales</taxon>
        <taxon>Phyllobacteriaceae</taxon>
        <taxon>Pseudaminobacter</taxon>
    </lineage>
</organism>
<dbReference type="Proteomes" id="UP000245396">
    <property type="component" value="Unassembled WGS sequence"/>
</dbReference>